<keyword evidence="2" id="KW-0547">Nucleotide-binding</keyword>
<dbReference type="GO" id="GO:0043190">
    <property type="term" value="C:ATP-binding cassette (ABC) transporter complex"/>
    <property type="evidence" value="ECO:0007669"/>
    <property type="project" value="InterPro"/>
</dbReference>
<dbReference type="InterPro" id="IPR030921">
    <property type="entry name" value="LPS_export_LptB"/>
</dbReference>
<dbReference type="FunFam" id="3.40.50.300:FF:000151">
    <property type="entry name" value="Lipopolysaccharide ABC transporter ATP-binding protein"/>
    <property type="match status" value="1"/>
</dbReference>
<dbReference type="InterPro" id="IPR051120">
    <property type="entry name" value="ABC_AA/LPS_Transport"/>
</dbReference>
<dbReference type="PROSITE" id="PS50893">
    <property type="entry name" value="ABC_TRANSPORTER_2"/>
    <property type="match status" value="1"/>
</dbReference>
<dbReference type="InterPro" id="IPR003439">
    <property type="entry name" value="ABC_transporter-like_ATP-bd"/>
</dbReference>
<feature type="domain" description="ABC transporter" evidence="4">
    <location>
        <begin position="32"/>
        <end position="264"/>
    </location>
</feature>
<evidence type="ECO:0000256" key="3">
    <source>
        <dbReference type="ARBA" id="ARBA00022840"/>
    </source>
</evidence>
<dbReference type="InterPro" id="IPR003593">
    <property type="entry name" value="AAA+_ATPase"/>
</dbReference>
<dbReference type="Gene3D" id="3.40.50.300">
    <property type="entry name" value="P-loop containing nucleotide triphosphate hydrolases"/>
    <property type="match status" value="1"/>
</dbReference>
<dbReference type="CDD" id="cd03218">
    <property type="entry name" value="ABC_YhbG"/>
    <property type="match status" value="1"/>
</dbReference>
<proteinExistence type="predicted"/>
<keyword evidence="1" id="KW-0813">Transport</keyword>
<dbReference type="PANTHER" id="PTHR45772">
    <property type="entry name" value="CONSERVED COMPONENT OF ABC TRANSPORTER FOR NATURAL AMINO ACIDS-RELATED"/>
    <property type="match status" value="1"/>
</dbReference>
<dbReference type="NCBIfam" id="TIGR04406">
    <property type="entry name" value="LPS_export_lptB"/>
    <property type="match status" value="1"/>
</dbReference>
<dbReference type="GO" id="GO:0055085">
    <property type="term" value="P:transmembrane transport"/>
    <property type="evidence" value="ECO:0007669"/>
    <property type="project" value="InterPro"/>
</dbReference>
<dbReference type="EMBL" id="UOEY01000054">
    <property type="protein sequence ID" value="VAW38069.1"/>
    <property type="molecule type" value="Genomic_DNA"/>
</dbReference>
<evidence type="ECO:0000313" key="5">
    <source>
        <dbReference type="EMBL" id="VAW38069.1"/>
    </source>
</evidence>
<dbReference type="Pfam" id="PF00005">
    <property type="entry name" value="ABC_tran"/>
    <property type="match status" value="1"/>
</dbReference>
<evidence type="ECO:0000259" key="4">
    <source>
        <dbReference type="PROSITE" id="PS50893"/>
    </source>
</evidence>
<name>A0A3B0VMI9_9ZZZZ</name>
<accession>A0A3B0VMI9</accession>
<gene>
    <name evidence="5" type="ORF">MNBD_DELTA04-195</name>
</gene>
<evidence type="ECO:0000256" key="1">
    <source>
        <dbReference type="ARBA" id="ARBA00022448"/>
    </source>
</evidence>
<dbReference type="GO" id="GO:0016887">
    <property type="term" value="F:ATP hydrolysis activity"/>
    <property type="evidence" value="ECO:0007669"/>
    <property type="project" value="InterPro"/>
</dbReference>
<dbReference type="InterPro" id="IPR027417">
    <property type="entry name" value="P-loop_NTPase"/>
</dbReference>
<evidence type="ECO:0000256" key="2">
    <source>
        <dbReference type="ARBA" id="ARBA00022741"/>
    </source>
</evidence>
<keyword evidence="3 5" id="KW-0067">ATP-binding</keyword>
<sequence>MPGSAGPEARFPGCDQIGAAGAVMKEADSSLLETRGIIKEYRRRRVVDQVSLQVRSGKVVGLLGPNGAGKTTTFYSIVGFVRPDGGNIYLDGEDITSLPIHKRARKGITYLAQEPSIFKKLTVEENIRIVLEPLGLAKNEISNRIEELMVELKIEHLADNKGHALSGGERRRVEIMRALATRPRFILLDEPFAGVDPLSLADLQQIIRDLKKKGLGILISDHNVRETLQVCDFAYIMSNGQILTSGVAEDIIESEVARKMYLGANFTM</sequence>
<dbReference type="GO" id="GO:0005524">
    <property type="term" value="F:ATP binding"/>
    <property type="evidence" value="ECO:0007669"/>
    <property type="project" value="UniProtKB-KW"/>
</dbReference>
<organism evidence="5">
    <name type="scientific">hydrothermal vent metagenome</name>
    <dbReference type="NCBI Taxonomy" id="652676"/>
    <lineage>
        <taxon>unclassified sequences</taxon>
        <taxon>metagenomes</taxon>
        <taxon>ecological metagenomes</taxon>
    </lineage>
</organism>
<dbReference type="SMART" id="SM00382">
    <property type="entry name" value="AAA"/>
    <property type="match status" value="1"/>
</dbReference>
<reference evidence="5" key="1">
    <citation type="submission" date="2018-06" db="EMBL/GenBank/DDBJ databases">
        <authorList>
            <person name="Zhirakovskaya E."/>
        </authorList>
    </citation>
    <scope>NUCLEOTIDE SEQUENCE</scope>
</reference>
<dbReference type="PANTHER" id="PTHR45772:SF10">
    <property type="entry name" value="LIPOPOLYSACCHARIDE EXPORT SYSTEM ATP-BINDING PROTEIN LPTB"/>
    <property type="match status" value="1"/>
</dbReference>
<protein>
    <submittedName>
        <fullName evidence="5">Lipopolysaccharide ABC transporter, ATP-binding protein LptB</fullName>
    </submittedName>
</protein>
<dbReference type="AlphaFoldDB" id="A0A3B0VMI9"/>
<dbReference type="SUPFAM" id="SSF52540">
    <property type="entry name" value="P-loop containing nucleoside triphosphate hydrolases"/>
    <property type="match status" value="1"/>
</dbReference>